<protein>
    <recommendedName>
        <fullName evidence="9">Regulatory protein VirG</fullName>
    </recommendedName>
</protein>
<sequence>MAEQILIIDDDTRLSAMLRDYLQGNGFSVQTAANAAAGLAEAGRHRVDAVILDVMLPDLDGFDVLRRIRAASDVPVLMLTAKGDETDRIVGLEIGADDYLPKPFSSRELLARLRAVLRRRTGGVNAPGVLHFGRLEIDPGSREARLDGIRCDMTGHQFDILLALGESAGRILSRDQLLDRVRGIGSEAFDRSIDVHVSRIRAAIEDDPKHPRRIVTVRGAGYVFARRQEENG</sequence>
<dbReference type="SUPFAM" id="SSF46894">
    <property type="entry name" value="C-terminal effector domain of the bipartite response regulators"/>
    <property type="match status" value="1"/>
</dbReference>
<dbReference type="PROSITE" id="PS50110">
    <property type="entry name" value="RESPONSE_REGULATORY"/>
    <property type="match status" value="1"/>
</dbReference>
<keyword evidence="6 11" id="KW-0238">DNA-binding</keyword>
<dbReference type="CDD" id="cd00383">
    <property type="entry name" value="trans_reg_C"/>
    <property type="match status" value="1"/>
</dbReference>
<dbReference type="Pfam" id="PF00486">
    <property type="entry name" value="Trans_reg_C"/>
    <property type="match status" value="1"/>
</dbReference>
<dbReference type="RefSeq" id="WP_183367627.1">
    <property type="nucleotide sequence ID" value="NZ_JACIEZ010000008.1"/>
</dbReference>
<dbReference type="FunFam" id="3.40.50.2300:FF:000001">
    <property type="entry name" value="DNA-binding response regulator PhoB"/>
    <property type="match status" value="1"/>
</dbReference>
<dbReference type="GO" id="GO:0005829">
    <property type="term" value="C:cytosol"/>
    <property type="evidence" value="ECO:0007669"/>
    <property type="project" value="TreeGrafter"/>
</dbReference>
<evidence type="ECO:0000313" key="14">
    <source>
        <dbReference type="EMBL" id="MBB4066344.1"/>
    </source>
</evidence>
<evidence type="ECO:0000256" key="10">
    <source>
        <dbReference type="PROSITE-ProRule" id="PRU00169"/>
    </source>
</evidence>
<keyword evidence="4" id="KW-0902">Two-component regulatory system</keyword>
<evidence type="ECO:0000259" key="12">
    <source>
        <dbReference type="PROSITE" id="PS50110"/>
    </source>
</evidence>
<keyword evidence="7" id="KW-0010">Activator</keyword>
<comment type="caution">
    <text evidence="14">The sequence shown here is derived from an EMBL/GenBank/DDBJ whole genome shotgun (WGS) entry which is preliminary data.</text>
</comment>
<dbReference type="SMART" id="SM00448">
    <property type="entry name" value="REC"/>
    <property type="match status" value="1"/>
</dbReference>
<name>A0A7W6J7Q5_9HYPH</name>
<dbReference type="AlphaFoldDB" id="A0A7W6J7Q5"/>
<evidence type="ECO:0000259" key="13">
    <source>
        <dbReference type="PROSITE" id="PS51755"/>
    </source>
</evidence>
<accession>A0A7W6J7Q5</accession>
<dbReference type="Pfam" id="PF00072">
    <property type="entry name" value="Response_reg"/>
    <property type="match status" value="1"/>
</dbReference>
<dbReference type="PROSITE" id="PS51755">
    <property type="entry name" value="OMPR_PHOB"/>
    <property type="match status" value="1"/>
</dbReference>
<keyword evidence="15" id="KW-1185">Reference proteome</keyword>
<evidence type="ECO:0000313" key="15">
    <source>
        <dbReference type="Proteomes" id="UP000528286"/>
    </source>
</evidence>
<feature type="modified residue" description="4-aspartylphosphate" evidence="10">
    <location>
        <position position="53"/>
    </location>
</feature>
<dbReference type="GO" id="GO:0000976">
    <property type="term" value="F:transcription cis-regulatory region binding"/>
    <property type="evidence" value="ECO:0007669"/>
    <property type="project" value="TreeGrafter"/>
</dbReference>
<feature type="DNA-binding region" description="OmpR/PhoB-type" evidence="11">
    <location>
        <begin position="127"/>
        <end position="226"/>
    </location>
</feature>
<dbReference type="InterPro" id="IPR001789">
    <property type="entry name" value="Sig_transdc_resp-reg_receiver"/>
</dbReference>
<dbReference type="PANTHER" id="PTHR48111">
    <property type="entry name" value="REGULATOR OF RPOS"/>
    <property type="match status" value="1"/>
</dbReference>
<evidence type="ECO:0000256" key="9">
    <source>
        <dbReference type="ARBA" id="ARBA00067337"/>
    </source>
</evidence>
<evidence type="ECO:0000256" key="8">
    <source>
        <dbReference type="ARBA" id="ARBA00023163"/>
    </source>
</evidence>
<evidence type="ECO:0000256" key="2">
    <source>
        <dbReference type="ARBA" id="ARBA00022490"/>
    </source>
</evidence>
<feature type="domain" description="OmpR/PhoB-type" evidence="13">
    <location>
        <begin position="127"/>
        <end position="226"/>
    </location>
</feature>
<dbReference type="Gene3D" id="6.10.250.690">
    <property type="match status" value="1"/>
</dbReference>
<dbReference type="EMBL" id="JACIEZ010000008">
    <property type="protein sequence ID" value="MBB4066344.1"/>
    <property type="molecule type" value="Genomic_DNA"/>
</dbReference>
<dbReference type="SUPFAM" id="SSF52172">
    <property type="entry name" value="CheY-like"/>
    <property type="match status" value="1"/>
</dbReference>
<keyword evidence="8" id="KW-0804">Transcription</keyword>
<evidence type="ECO:0000256" key="3">
    <source>
        <dbReference type="ARBA" id="ARBA00022553"/>
    </source>
</evidence>
<evidence type="ECO:0000256" key="4">
    <source>
        <dbReference type="ARBA" id="ARBA00023012"/>
    </source>
</evidence>
<dbReference type="InterPro" id="IPR001867">
    <property type="entry name" value="OmpR/PhoB-type_DNA-bd"/>
</dbReference>
<evidence type="ECO:0000256" key="1">
    <source>
        <dbReference type="ARBA" id="ARBA00004496"/>
    </source>
</evidence>
<keyword evidence="5" id="KW-0805">Transcription regulation</keyword>
<dbReference type="Gene3D" id="3.40.50.2300">
    <property type="match status" value="1"/>
</dbReference>
<comment type="subcellular location">
    <subcellularLocation>
        <location evidence="1">Cytoplasm</location>
    </subcellularLocation>
</comment>
<feature type="domain" description="Response regulatory" evidence="12">
    <location>
        <begin position="4"/>
        <end position="117"/>
    </location>
</feature>
<keyword evidence="2" id="KW-0963">Cytoplasm</keyword>
<dbReference type="FunFam" id="1.10.10.10:FF:000099">
    <property type="entry name" value="Two-component system response regulator TorR"/>
    <property type="match status" value="1"/>
</dbReference>
<dbReference type="InterPro" id="IPR039420">
    <property type="entry name" value="WalR-like"/>
</dbReference>
<dbReference type="GO" id="GO:0006355">
    <property type="term" value="P:regulation of DNA-templated transcription"/>
    <property type="evidence" value="ECO:0007669"/>
    <property type="project" value="InterPro"/>
</dbReference>
<dbReference type="InterPro" id="IPR011006">
    <property type="entry name" value="CheY-like_superfamily"/>
</dbReference>
<dbReference type="InterPro" id="IPR016032">
    <property type="entry name" value="Sig_transdc_resp-reg_C-effctor"/>
</dbReference>
<evidence type="ECO:0000256" key="11">
    <source>
        <dbReference type="PROSITE-ProRule" id="PRU01091"/>
    </source>
</evidence>
<keyword evidence="3 10" id="KW-0597">Phosphoprotein</keyword>
<evidence type="ECO:0000256" key="6">
    <source>
        <dbReference type="ARBA" id="ARBA00023125"/>
    </source>
</evidence>
<dbReference type="Proteomes" id="UP000528286">
    <property type="component" value="Unassembled WGS sequence"/>
</dbReference>
<organism evidence="14 15">
    <name type="scientific">Gellertiella hungarica</name>
    <dbReference type="NCBI Taxonomy" id="1572859"/>
    <lineage>
        <taxon>Bacteria</taxon>
        <taxon>Pseudomonadati</taxon>
        <taxon>Pseudomonadota</taxon>
        <taxon>Alphaproteobacteria</taxon>
        <taxon>Hyphomicrobiales</taxon>
        <taxon>Rhizobiaceae</taxon>
        <taxon>Gellertiella</taxon>
    </lineage>
</organism>
<dbReference type="GO" id="GO:0032993">
    <property type="term" value="C:protein-DNA complex"/>
    <property type="evidence" value="ECO:0007669"/>
    <property type="project" value="TreeGrafter"/>
</dbReference>
<evidence type="ECO:0000256" key="7">
    <source>
        <dbReference type="ARBA" id="ARBA00023159"/>
    </source>
</evidence>
<dbReference type="GO" id="GO:0000156">
    <property type="term" value="F:phosphorelay response regulator activity"/>
    <property type="evidence" value="ECO:0007669"/>
    <property type="project" value="TreeGrafter"/>
</dbReference>
<dbReference type="InterPro" id="IPR036388">
    <property type="entry name" value="WH-like_DNA-bd_sf"/>
</dbReference>
<reference evidence="14 15" key="1">
    <citation type="submission" date="2020-08" db="EMBL/GenBank/DDBJ databases">
        <title>Genomic Encyclopedia of Type Strains, Phase IV (KMG-IV): sequencing the most valuable type-strain genomes for metagenomic binning, comparative biology and taxonomic classification.</title>
        <authorList>
            <person name="Goeker M."/>
        </authorList>
    </citation>
    <scope>NUCLEOTIDE SEQUENCE [LARGE SCALE GENOMIC DNA]</scope>
    <source>
        <strain evidence="14 15">DSM 29853</strain>
    </source>
</reference>
<dbReference type="SMART" id="SM00862">
    <property type="entry name" value="Trans_reg_C"/>
    <property type="match status" value="1"/>
</dbReference>
<gene>
    <name evidence="14" type="ORF">GGR23_003559</name>
</gene>
<evidence type="ECO:0000256" key="5">
    <source>
        <dbReference type="ARBA" id="ARBA00023015"/>
    </source>
</evidence>
<dbReference type="Gene3D" id="1.10.10.10">
    <property type="entry name" value="Winged helix-like DNA-binding domain superfamily/Winged helix DNA-binding domain"/>
    <property type="match status" value="1"/>
</dbReference>
<proteinExistence type="predicted"/>
<dbReference type="PANTHER" id="PTHR48111:SF4">
    <property type="entry name" value="DNA-BINDING DUAL TRANSCRIPTIONAL REGULATOR OMPR"/>
    <property type="match status" value="1"/>
</dbReference>